<dbReference type="Pfam" id="PF05016">
    <property type="entry name" value="ParE_toxin"/>
    <property type="match status" value="1"/>
</dbReference>
<dbReference type="EMBL" id="BPQP01000033">
    <property type="protein sequence ID" value="GJD95084.1"/>
    <property type="molecule type" value="Genomic_DNA"/>
</dbReference>
<dbReference type="InterPro" id="IPR007712">
    <property type="entry name" value="RelE/ParE_toxin"/>
</dbReference>
<reference evidence="4" key="1">
    <citation type="journal article" date="2021" name="Front. Microbiol.">
        <title>Comprehensive Comparative Genomics and Phenotyping of Methylobacterium Species.</title>
        <authorList>
            <person name="Alessa O."/>
            <person name="Ogura Y."/>
            <person name="Fujitani Y."/>
            <person name="Takami H."/>
            <person name="Hayashi T."/>
            <person name="Sahin N."/>
            <person name="Tani A."/>
        </authorList>
    </citation>
    <scope>NUCLEOTIDE SEQUENCE</scope>
    <source>
        <strain evidence="4">DSM 19015</strain>
    </source>
</reference>
<evidence type="ECO:0000256" key="3">
    <source>
        <dbReference type="PIRNR" id="PIRNR029218"/>
    </source>
</evidence>
<comment type="caution">
    <text evidence="4">The sequence shown here is derived from an EMBL/GenBank/DDBJ whole genome shotgun (WGS) entry which is preliminary data.</text>
</comment>
<proteinExistence type="inferred from homology"/>
<keyword evidence="2" id="KW-1277">Toxin-antitoxin system</keyword>
<dbReference type="PANTHER" id="PTHR33755">
    <property type="entry name" value="TOXIN PARE1-RELATED"/>
    <property type="match status" value="1"/>
</dbReference>
<evidence type="ECO:0000256" key="2">
    <source>
        <dbReference type="ARBA" id="ARBA00022649"/>
    </source>
</evidence>
<accession>A0ABQ4RZH4</accession>
<name>A0ABQ4RZH4_9HYPH</name>
<evidence type="ECO:0000313" key="4">
    <source>
        <dbReference type="EMBL" id="GJD95084.1"/>
    </source>
</evidence>
<dbReference type="PANTHER" id="PTHR33755:SF9">
    <property type="entry name" value="TOXIN PARE1"/>
    <property type="match status" value="1"/>
</dbReference>
<comment type="similarity">
    <text evidence="1 3">Belongs to the RelE toxin family.</text>
</comment>
<protein>
    <recommendedName>
        <fullName evidence="3">Toxin</fullName>
    </recommendedName>
</protein>
<dbReference type="InterPro" id="IPR051803">
    <property type="entry name" value="TA_system_RelE-like_toxin"/>
</dbReference>
<organism evidence="4 5">
    <name type="scientific">Methylobacterium iners</name>
    <dbReference type="NCBI Taxonomy" id="418707"/>
    <lineage>
        <taxon>Bacteria</taxon>
        <taxon>Pseudomonadati</taxon>
        <taxon>Pseudomonadota</taxon>
        <taxon>Alphaproteobacteria</taxon>
        <taxon>Hyphomicrobiales</taxon>
        <taxon>Methylobacteriaceae</taxon>
        <taxon>Methylobacterium</taxon>
    </lineage>
</organism>
<dbReference type="Proteomes" id="UP001055125">
    <property type="component" value="Unassembled WGS sequence"/>
</dbReference>
<dbReference type="PIRSF" id="PIRSF029218">
    <property type="entry name" value="ParE"/>
    <property type="match status" value="1"/>
</dbReference>
<dbReference type="InterPro" id="IPR035093">
    <property type="entry name" value="RelE/ParE_toxin_dom_sf"/>
</dbReference>
<reference evidence="4" key="2">
    <citation type="submission" date="2021-08" db="EMBL/GenBank/DDBJ databases">
        <authorList>
            <person name="Tani A."/>
            <person name="Ola A."/>
            <person name="Ogura Y."/>
            <person name="Katsura K."/>
            <person name="Hayashi T."/>
        </authorList>
    </citation>
    <scope>NUCLEOTIDE SEQUENCE</scope>
    <source>
        <strain evidence="4">DSM 19015</strain>
    </source>
</reference>
<keyword evidence="5" id="KW-1185">Reference proteome</keyword>
<gene>
    <name evidence="4" type="primary">parE4</name>
    <name evidence="4" type="ORF">OCOJLMKI_2293</name>
</gene>
<dbReference type="RefSeq" id="WP_238244229.1">
    <property type="nucleotide sequence ID" value="NZ_BPQP01000033.1"/>
</dbReference>
<dbReference type="InterPro" id="IPR028344">
    <property type="entry name" value="ParE1/4"/>
</dbReference>
<dbReference type="Gene3D" id="3.30.2310.20">
    <property type="entry name" value="RelE-like"/>
    <property type="match status" value="1"/>
</dbReference>
<evidence type="ECO:0000256" key="1">
    <source>
        <dbReference type="ARBA" id="ARBA00006226"/>
    </source>
</evidence>
<sequence>MAFHVARYRLTRRAENDLLDIFLFGLEQFGDVQAQRYQAGFEECFRMLAENPLLGRSAHAIAPALRRHEHGSHVVLYEQDADGILIVAVLYGRSLRGLTV</sequence>
<evidence type="ECO:0000313" key="5">
    <source>
        <dbReference type="Proteomes" id="UP001055125"/>
    </source>
</evidence>